<dbReference type="SUPFAM" id="SSF51569">
    <property type="entry name" value="Aldolase"/>
    <property type="match status" value="1"/>
</dbReference>
<keyword evidence="3" id="KW-1185">Reference proteome</keyword>
<comment type="pathway">
    <text evidence="1">Carbohydrate metabolism.</text>
</comment>
<dbReference type="RefSeq" id="WP_342759087.1">
    <property type="nucleotide sequence ID" value="NZ_CP146256.1"/>
</dbReference>
<protein>
    <submittedName>
        <fullName evidence="2">Class II D-tagatose-bisphosphate aldolase, non-catalytic subunit</fullName>
    </submittedName>
</protein>
<reference evidence="2 3" key="1">
    <citation type="submission" date="2024-02" db="EMBL/GenBank/DDBJ databases">
        <title>Bacterial strain from lacustrine sediment.</title>
        <authorList>
            <person name="Petit C."/>
            <person name="Fadhlaoui K."/>
        </authorList>
    </citation>
    <scope>NUCLEOTIDE SEQUENCE [LARGE SCALE GENOMIC DNA]</scope>
    <source>
        <strain evidence="2 3">IPX-CK</strain>
    </source>
</reference>
<sequence length="440" mass="50036">MQHPLKAMIEKRKRGIHCAVPSYCTANELVIEAVLEEALRHDDIALIEATANQVNQFGGYTGMKPPDFVRMVLAIAHRIGFDEAKIILGGDHLGPLTWCRETEETAMKKAEVLVASYVKAGFTKIHLDTSMKLGDDPKEEKLPTRVIASRGARLLKVCEEAFKEVKKLNPHAVKPVYIIGSEVPIPGGSQEAEEDVMVTTVEDFEDTVETYTDVFQEYDLENAWDDIIAVVVQPGVEFSDSSICKYDRMKARELCMALKKYNSLVFEGHSTDYQSAKALREMVEDGVGILKVGPALTFALREALFALNKMEEELIDEECKCSGFIQVLEKVMLEKPDNWKKHYHGSEKYLKLARKYSFSDRCRYYLGEKEVTESIELLFHNLDMVEIPLNMLYQYMPVQHKKVRDGILKNTARSLAKDVVTSIIYDYEYASKENYEIGWS</sequence>
<evidence type="ECO:0000313" key="3">
    <source>
        <dbReference type="Proteomes" id="UP001451571"/>
    </source>
</evidence>
<dbReference type="Proteomes" id="UP001451571">
    <property type="component" value="Chromosome"/>
</dbReference>
<dbReference type="EMBL" id="CP146256">
    <property type="protein sequence ID" value="XAH75521.1"/>
    <property type="molecule type" value="Genomic_DNA"/>
</dbReference>
<accession>A0ABZ3EZ48</accession>
<evidence type="ECO:0000256" key="1">
    <source>
        <dbReference type="ARBA" id="ARBA00005007"/>
    </source>
</evidence>
<gene>
    <name evidence="2" type="ORF">V6984_07115</name>
</gene>
<dbReference type="PIRSF" id="PIRSF009264">
    <property type="entry name" value="TagBP_ald_AgaZ"/>
    <property type="match status" value="1"/>
</dbReference>
<organism evidence="2 3">
    <name type="scientific">Kineothrix sedimenti</name>
    <dbReference type="NCBI Taxonomy" id="3123317"/>
    <lineage>
        <taxon>Bacteria</taxon>
        <taxon>Bacillati</taxon>
        <taxon>Bacillota</taxon>
        <taxon>Clostridia</taxon>
        <taxon>Lachnospirales</taxon>
        <taxon>Lachnospiraceae</taxon>
        <taxon>Kineothrix</taxon>
    </lineage>
</organism>
<dbReference type="Gene3D" id="1.10.400.20">
    <property type="entry name" value="putative tagatose 6-phosphate kinase domain like"/>
    <property type="match status" value="1"/>
</dbReference>
<dbReference type="PANTHER" id="PTHR32502:SF2">
    <property type="entry name" value="D-TAGATOSE-1,6-BISPHOSPHATE ALDOLASE SUBUNIT KBAZ"/>
    <property type="match status" value="1"/>
</dbReference>
<dbReference type="InterPro" id="IPR012062">
    <property type="entry name" value="GatZ/KbaZ-like"/>
</dbReference>
<name>A0ABZ3EZ48_9FIRM</name>
<dbReference type="Gene3D" id="3.20.20.70">
    <property type="entry name" value="Aldolase class I"/>
    <property type="match status" value="1"/>
</dbReference>
<dbReference type="InterPro" id="IPR050303">
    <property type="entry name" value="GatZ_KbaZ_carbometab"/>
</dbReference>
<dbReference type="Pfam" id="PF08013">
    <property type="entry name" value="GatZ_KbaZ-like"/>
    <property type="match status" value="1"/>
</dbReference>
<proteinExistence type="predicted"/>
<dbReference type="InterPro" id="IPR013785">
    <property type="entry name" value="Aldolase_TIM"/>
</dbReference>
<evidence type="ECO:0000313" key="2">
    <source>
        <dbReference type="EMBL" id="XAH75521.1"/>
    </source>
</evidence>
<dbReference type="PANTHER" id="PTHR32502">
    <property type="entry name" value="N-ACETYLGALACTOSAMINE PERMEASE II COMPONENT-RELATED"/>
    <property type="match status" value="1"/>
</dbReference>